<evidence type="ECO:0000256" key="1">
    <source>
        <dbReference type="SAM" id="Coils"/>
    </source>
</evidence>
<dbReference type="GO" id="GO:0000776">
    <property type="term" value="C:kinetochore"/>
    <property type="evidence" value="ECO:0007669"/>
    <property type="project" value="InterPro"/>
</dbReference>
<accession>A0A1Q3E293</accession>
<feature type="domain" description="Kinetochore protein Sos7 coiled-coil" evidence="2">
    <location>
        <begin position="112"/>
        <end position="187"/>
    </location>
</feature>
<dbReference type="STRING" id="5353.A0A1Q3E293"/>
<keyword evidence="1" id="KW-0175">Coiled coil</keyword>
<dbReference type="InterPro" id="IPR037475">
    <property type="entry name" value="Sos7"/>
</dbReference>
<dbReference type="Proteomes" id="UP000188533">
    <property type="component" value="Unassembled WGS sequence"/>
</dbReference>
<name>A0A1Q3E293_LENED</name>
<keyword evidence="4" id="KW-1185">Reference proteome</keyword>
<evidence type="ECO:0000313" key="3">
    <source>
        <dbReference type="EMBL" id="GAW01276.1"/>
    </source>
</evidence>
<dbReference type="EMBL" id="BDGU01000055">
    <property type="protein sequence ID" value="GAW01276.1"/>
    <property type="molecule type" value="Genomic_DNA"/>
</dbReference>
<comment type="caution">
    <text evidence="3">The sequence shown here is derived from an EMBL/GenBank/DDBJ whole genome shotgun (WGS) entry which is preliminary data.</text>
</comment>
<gene>
    <name evidence="3" type="ORF">LENED_002861</name>
</gene>
<sequence length="399" mass="45316">MQRSVSPDSVQSGASMYFTTSRASYALRIERRFVQAWKTITQVTHKPERASFVPPGFVLTLFDSTNTSLTIVRNVAEFSAHKLDEGDVSDVEDIDTRDPAIVAIDVASQVSYLRKLKHQYLEQNAKDKYVKLIVTDIDDPPTVTDGDNKQLEKQNMEQKEKLKVAKEKLSTIEEEFRVVSSKVEEDYIRVKQATAKATELAQKIIDARLALSRLRQTHPHPRVTVQTADKKLEDQVMEMQALTDEMQVVEQKVHSVKGKLKSESLEMESLKSQRNEVEKSVKKSESGFNDDRRFVPLYDWLTGSLMIHRSMQGLEVMEAISENELRLQYGVEDKHGRSRSISITLIFVPNSRKLAAANANVQGMEEFVIDFSDIIEAHLQMNNIRGMLAAILARTREGT</sequence>
<dbReference type="GO" id="GO:0034501">
    <property type="term" value="P:protein localization to kinetochore"/>
    <property type="evidence" value="ECO:0007669"/>
    <property type="project" value="InterPro"/>
</dbReference>
<dbReference type="InterPro" id="IPR048781">
    <property type="entry name" value="Sos7_CC"/>
</dbReference>
<feature type="coiled-coil region" evidence="1">
    <location>
        <begin position="225"/>
        <end position="280"/>
    </location>
</feature>
<dbReference type="AlphaFoldDB" id="A0A1Q3E293"/>
<reference evidence="3 4" key="2">
    <citation type="submission" date="2017-02" db="EMBL/GenBank/DDBJ databases">
        <title>A genome survey and senescence transcriptome analysis in Lentinula edodes.</title>
        <authorList>
            <person name="Sakamoto Y."/>
            <person name="Nakade K."/>
            <person name="Sato S."/>
            <person name="Yoshida Y."/>
            <person name="Miyazaki K."/>
            <person name="Natsume S."/>
            <person name="Konno N."/>
        </authorList>
    </citation>
    <scope>NUCLEOTIDE SEQUENCE [LARGE SCALE GENOMIC DNA]</scope>
    <source>
        <strain evidence="3 4">NBRC 111202</strain>
    </source>
</reference>
<dbReference type="PANTHER" id="PTHR37329">
    <property type="entry name" value="KINETOCHORE PROTEIN SOS7"/>
    <property type="match status" value="1"/>
</dbReference>
<dbReference type="GO" id="GO:0051315">
    <property type="term" value="P:attachment of mitotic spindle microtubules to kinetochore"/>
    <property type="evidence" value="ECO:0007669"/>
    <property type="project" value="TreeGrafter"/>
</dbReference>
<evidence type="ECO:0000259" key="2">
    <source>
        <dbReference type="Pfam" id="PF20882"/>
    </source>
</evidence>
<reference evidence="3 4" key="1">
    <citation type="submission" date="2016-08" db="EMBL/GenBank/DDBJ databases">
        <authorList>
            <consortium name="Lentinula edodes genome sequencing consortium"/>
            <person name="Sakamoto Y."/>
            <person name="Nakade K."/>
            <person name="Sato S."/>
            <person name="Yoshida Y."/>
            <person name="Miyazaki K."/>
            <person name="Natsume S."/>
            <person name="Konno N."/>
        </authorList>
    </citation>
    <scope>NUCLEOTIDE SEQUENCE [LARGE SCALE GENOMIC DNA]</scope>
    <source>
        <strain evidence="3 4">NBRC 111202</strain>
    </source>
</reference>
<organism evidence="3 4">
    <name type="scientific">Lentinula edodes</name>
    <name type="common">Shiitake mushroom</name>
    <name type="synonym">Lentinus edodes</name>
    <dbReference type="NCBI Taxonomy" id="5353"/>
    <lineage>
        <taxon>Eukaryota</taxon>
        <taxon>Fungi</taxon>
        <taxon>Dikarya</taxon>
        <taxon>Basidiomycota</taxon>
        <taxon>Agaricomycotina</taxon>
        <taxon>Agaricomycetes</taxon>
        <taxon>Agaricomycetidae</taxon>
        <taxon>Agaricales</taxon>
        <taxon>Marasmiineae</taxon>
        <taxon>Omphalotaceae</taxon>
        <taxon>Lentinula</taxon>
    </lineage>
</organism>
<dbReference type="Pfam" id="PF20882">
    <property type="entry name" value="Sos7"/>
    <property type="match status" value="1"/>
</dbReference>
<dbReference type="PANTHER" id="PTHR37329:SF1">
    <property type="entry name" value="KINETOCHORE PROTEIN SOS7"/>
    <property type="match status" value="1"/>
</dbReference>
<evidence type="ECO:0000313" key="4">
    <source>
        <dbReference type="Proteomes" id="UP000188533"/>
    </source>
</evidence>
<protein>
    <recommendedName>
        <fullName evidence="2">Kinetochore protein Sos7 coiled-coil domain-containing protein</fullName>
    </recommendedName>
</protein>
<proteinExistence type="predicted"/>
<feature type="coiled-coil region" evidence="1">
    <location>
        <begin position="148"/>
        <end position="175"/>
    </location>
</feature>